<gene>
    <name evidence="3" type="ORF">HDA35_003378</name>
</gene>
<protein>
    <submittedName>
        <fullName evidence="3">Catechol 2,3-dioxygenase-like lactoylglutathione lyase family enzyme</fullName>
    </submittedName>
</protein>
<dbReference type="InterPro" id="IPR029068">
    <property type="entry name" value="Glyas_Bleomycin-R_OHBP_Dase"/>
</dbReference>
<accession>A0ABX2RLY4</accession>
<dbReference type="InterPro" id="IPR051785">
    <property type="entry name" value="MMCE/EMCE_epimerase"/>
</dbReference>
<dbReference type="EMBL" id="JACCCQ010000001">
    <property type="protein sequence ID" value="NYF57547.1"/>
    <property type="molecule type" value="Genomic_DNA"/>
</dbReference>
<dbReference type="Proteomes" id="UP000631553">
    <property type="component" value="Unassembled WGS sequence"/>
</dbReference>
<dbReference type="InterPro" id="IPR037523">
    <property type="entry name" value="VOC_core"/>
</dbReference>
<keyword evidence="1" id="KW-0479">Metal-binding</keyword>
<dbReference type="PROSITE" id="PS51819">
    <property type="entry name" value="VOC"/>
    <property type="match status" value="1"/>
</dbReference>
<keyword evidence="4" id="KW-1185">Reference proteome</keyword>
<dbReference type="PANTHER" id="PTHR43048">
    <property type="entry name" value="METHYLMALONYL-COA EPIMERASE"/>
    <property type="match status" value="1"/>
</dbReference>
<sequence length="155" mass="16586">MIDTTGARSMSHVRRFDHVGITVADLDVVTAFFVALGLEVEGRAFVEGEFLETVCGIPDSRTEIVMLKSPDGGARLELARFVRPESVPGSPAAMANELGLRNVSFEVNDLQAAVDWAASEGYGLVGGIGEYEGAWRMAYVRGPEGIIVSLAQRIG</sequence>
<evidence type="ECO:0000256" key="1">
    <source>
        <dbReference type="ARBA" id="ARBA00022723"/>
    </source>
</evidence>
<dbReference type="Gene3D" id="3.10.180.10">
    <property type="entry name" value="2,3-Dihydroxybiphenyl 1,2-Dioxygenase, domain 1"/>
    <property type="match status" value="1"/>
</dbReference>
<feature type="domain" description="VOC" evidence="2">
    <location>
        <begin position="15"/>
        <end position="153"/>
    </location>
</feature>
<dbReference type="RefSeq" id="WP_218896103.1">
    <property type="nucleotide sequence ID" value="NZ_JACCCQ010000001.1"/>
</dbReference>
<comment type="caution">
    <text evidence="3">The sequence shown here is derived from an EMBL/GenBank/DDBJ whole genome shotgun (WGS) entry which is preliminary data.</text>
</comment>
<reference evidence="3 4" key="1">
    <citation type="submission" date="2020-07" db="EMBL/GenBank/DDBJ databases">
        <title>Sequencing the genomes of 1000 actinobacteria strains.</title>
        <authorList>
            <person name="Klenk H.-P."/>
        </authorList>
    </citation>
    <scope>NUCLEOTIDE SEQUENCE [LARGE SCALE GENOMIC DNA]</scope>
    <source>
        <strain evidence="3 4">DSM 43814</strain>
    </source>
</reference>
<proteinExistence type="predicted"/>
<dbReference type="CDD" id="cd08353">
    <property type="entry name" value="VOC_like"/>
    <property type="match status" value="1"/>
</dbReference>
<dbReference type="Pfam" id="PF13669">
    <property type="entry name" value="Glyoxalase_4"/>
    <property type="match status" value="1"/>
</dbReference>
<dbReference type="PANTHER" id="PTHR43048:SF5">
    <property type="entry name" value="BLR5325 PROTEIN"/>
    <property type="match status" value="1"/>
</dbReference>
<organism evidence="3 4">
    <name type="scientific">Micromonospora purpureochromogenes</name>
    <dbReference type="NCBI Taxonomy" id="47872"/>
    <lineage>
        <taxon>Bacteria</taxon>
        <taxon>Bacillati</taxon>
        <taxon>Actinomycetota</taxon>
        <taxon>Actinomycetes</taxon>
        <taxon>Micromonosporales</taxon>
        <taxon>Micromonosporaceae</taxon>
        <taxon>Micromonospora</taxon>
    </lineage>
</organism>
<evidence type="ECO:0000313" key="4">
    <source>
        <dbReference type="Proteomes" id="UP000631553"/>
    </source>
</evidence>
<dbReference type="SUPFAM" id="SSF54593">
    <property type="entry name" value="Glyoxalase/Bleomycin resistance protein/Dihydroxybiphenyl dioxygenase"/>
    <property type="match status" value="1"/>
</dbReference>
<evidence type="ECO:0000259" key="2">
    <source>
        <dbReference type="PROSITE" id="PS51819"/>
    </source>
</evidence>
<evidence type="ECO:0000313" key="3">
    <source>
        <dbReference type="EMBL" id="NYF57547.1"/>
    </source>
</evidence>
<name>A0ABX2RLY4_9ACTN</name>